<keyword evidence="2" id="KW-0521">NADP</keyword>
<dbReference type="InterPro" id="IPR020904">
    <property type="entry name" value="Sc_DH/Rdtase_CS"/>
</dbReference>
<dbReference type="PRINTS" id="PR00081">
    <property type="entry name" value="GDHRDH"/>
</dbReference>
<dbReference type="EMBL" id="CAIF01000153">
    <property type="protein sequence ID" value="CCH44757.1"/>
    <property type="molecule type" value="Genomic_DNA"/>
</dbReference>
<evidence type="ECO:0000256" key="2">
    <source>
        <dbReference type="ARBA" id="ARBA00022857"/>
    </source>
</evidence>
<dbReference type="eggNOG" id="KOG1204">
    <property type="taxonomic scope" value="Eukaryota"/>
</dbReference>
<evidence type="ECO:0000256" key="4">
    <source>
        <dbReference type="RuleBase" id="RU000363"/>
    </source>
</evidence>
<keyword evidence="6" id="KW-1185">Reference proteome</keyword>
<dbReference type="InterPro" id="IPR002347">
    <property type="entry name" value="SDR_fam"/>
</dbReference>
<comment type="similarity">
    <text evidence="1 4">Belongs to the short-chain dehydrogenases/reductases (SDR) family.</text>
</comment>
<dbReference type="STRING" id="1206466.K0KS13"/>
<comment type="caution">
    <text evidence="5">The sequence shown here is derived from an EMBL/GenBank/DDBJ whole genome shotgun (WGS) entry which is preliminary data.</text>
</comment>
<gene>
    <name evidence="5" type="ORF">BN7_4325</name>
</gene>
<dbReference type="InParanoid" id="K0KS13"/>
<protein>
    <submittedName>
        <fullName evidence="5">3-oxoacyl-[acyl-carrier-protein] reductase</fullName>
        <ecNumber evidence="5">1.1.1.100</ecNumber>
    </submittedName>
</protein>
<evidence type="ECO:0000313" key="6">
    <source>
        <dbReference type="Proteomes" id="UP000009328"/>
    </source>
</evidence>
<keyword evidence="3 5" id="KW-0560">Oxidoreductase</keyword>
<dbReference type="GO" id="GO:0004316">
    <property type="term" value="F:3-oxoacyl-[acyl-carrier-protein] reductase (NADPH) activity"/>
    <property type="evidence" value="ECO:0007669"/>
    <property type="project" value="UniProtKB-EC"/>
</dbReference>
<evidence type="ECO:0000256" key="3">
    <source>
        <dbReference type="ARBA" id="ARBA00023002"/>
    </source>
</evidence>
<reference evidence="5 6" key="1">
    <citation type="journal article" date="2012" name="Eukaryot. Cell">
        <title>Draft genome sequence of Wickerhamomyces ciferrii NRRL Y-1031 F-60-10.</title>
        <authorList>
            <person name="Schneider J."/>
            <person name="Andrea H."/>
            <person name="Blom J."/>
            <person name="Jaenicke S."/>
            <person name="Ruckert C."/>
            <person name="Schorsch C."/>
            <person name="Szczepanowski R."/>
            <person name="Farwick M."/>
            <person name="Goesmann A."/>
            <person name="Puhler A."/>
            <person name="Schaffer S."/>
            <person name="Tauch A."/>
            <person name="Kohler T."/>
            <person name="Brinkrolf K."/>
        </authorList>
    </citation>
    <scope>NUCLEOTIDE SEQUENCE [LARGE SCALE GENOMIC DNA]</scope>
    <source>
        <strain evidence="6">ATCC 14091 / BCRC 22168 / CBS 111 / JCM 3599 / NBRC 0793 / NRRL Y-1031 F-60-10</strain>
    </source>
</reference>
<sequence length="190" mass="20527">MGVIVLTGIGASIAEILLQNQENKLVVVARSEKPLIELQNKYGKDRVVYVAGDLSNESISEKIITTAIDSFGKIDSIIANAGVLNPVDKIANAKINEWKELFNINFFSIVQLVSNALPHLRSSKGNVVIVSSGASTKYYDAWGAYGSSKAAINHFAIQLAGEEKDVSIVSVAPGVVDTNMQNDIRDKCKY</sequence>
<dbReference type="PANTHER" id="PTHR43008">
    <property type="entry name" value="BENZIL REDUCTASE"/>
    <property type="match status" value="1"/>
</dbReference>
<dbReference type="Gene3D" id="3.40.50.720">
    <property type="entry name" value="NAD(P)-binding Rossmann-like Domain"/>
    <property type="match status" value="1"/>
</dbReference>
<name>K0KS13_WICCF</name>
<dbReference type="SUPFAM" id="SSF51735">
    <property type="entry name" value="NAD(P)-binding Rossmann-fold domains"/>
    <property type="match status" value="1"/>
</dbReference>
<dbReference type="PRINTS" id="PR00080">
    <property type="entry name" value="SDRFAMILY"/>
</dbReference>
<dbReference type="AlphaFoldDB" id="K0KS13"/>
<dbReference type="Proteomes" id="UP000009328">
    <property type="component" value="Unassembled WGS sequence"/>
</dbReference>
<proteinExistence type="inferred from homology"/>
<evidence type="ECO:0000313" key="5">
    <source>
        <dbReference type="EMBL" id="CCH44757.1"/>
    </source>
</evidence>
<organism evidence="5 6">
    <name type="scientific">Wickerhamomyces ciferrii (strain ATCC 14091 / BCRC 22168 / CBS 111 / JCM 3599 / NBRC 0793 / NRRL Y-1031 F-60-10)</name>
    <name type="common">Yeast</name>
    <name type="synonym">Pichia ciferrii</name>
    <dbReference type="NCBI Taxonomy" id="1206466"/>
    <lineage>
        <taxon>Eukaryota</taxon>
        <taxon>Fungi</taxon>
        <taxon>Dikarya</taxon>
        <taxon>Ascomycota</taxon>
        <taxon>Saccharomycotina</taxon>
        <taxon>Saccharomycetes</taxon>
        <taxon>Phaffomycetales</taxon>
        <taxon>Wickerhamomycetaceae</taxon>
        <taxon>Wickerhamomyces</taxon>
    </lineage>
</organism>
<dbReference type="GO" id="GO:0050664">
    <property type="term" value="F:oxidoreductase activity, acting on NAD(P)H, oxygen as acceptor"/>
    <property type="evidence" value="ECO:0007669"/>
    <property type="project" value="TreeGrafter"/>
</dbReference>
<dbReference type="HOGENOM" id="CLU_010194_2_10_1"/>
<dbReference type="PROSITE" id="PS00061">
    <property type="entry name" value="ADH_SHORT"/>
    <property type="match status" value="1"/>
</dbReference>
<accession>K0KS13</accession>
<dbReference type="InterPro" id="IPR036291">
    <property type="entry name" value="NAD(P)-bd_dom_sf"/>
</dbReference>
<dbReference type="Pfam" id="PF00106">
    <property type="entry name" value="adh_short"/>
    <property type="match status" value="1"/>
</dbReference>
<dbReference type="PANTHER" id="PTHR43008:SF8">
    <property type="entry name" value="BENZIL REDUCTASE ((S)-BENZOIN FORMING) IRC24"/>
    <property type="match status" value="1"/>
</dbReference>
<dbReference type="FunCoup" id="K0KS13">
    <property type="interactions" value="123"/>
</dbReference>
<dbReference type="EC" id="1.1.1.100" evidence="5"/>
<evidence type="ECO:0000256" key="1">
    <source>
        <dbReference type="ARBA" id="ARBA00006484"/>
    </source>
</evidence>